<accession>A0A843WZZ8</accession>
<evidence type="ECO:0000256" key="6">
    <source>
        <dbReference type="ARBA" id="ARBA00023136"/>
    </source>
</evidence>
<organism evidence="8 9">
    <name type="scientific">Colocasia esculenta</name>
    <name type="common">Wild taro</name>
    <name type="synonym">Arum esculentum</name>
    <dbReference type="NCBI Taxonomy" id="4460"/>
    <lineage>
        <taxon>Eukaryota</taxon>
        <taxon>Viridiplantae</taxon>
        <taxon>Streptophyta</taxon>
        <taxon>Embryophyta</taxon>
        <taxon>Tracheophyta</taxon>
        <taxon>Spermatophyta</taxon>
        <taxon>Magnoliopsida</taxon>
        <taxon>Liliopsida</taxon>
        <taxon>Araceae</taxon>
        <taxon>Aroideae</taxon>
        <taxon>Colocasieae</taxon>
        <taxon>Colocasia</taxon>
    </lineage>
</organism>
<evidence type="ECO:0000256" key="4">
    <source>
        <dbReference type="ARBA" id="ARBA00022729"/>
    </source>
</evidence>
<dbReference type="EMBL" id="NMUH01005949">
    <property type="protein sequence ID" value="MQM14077.1"/>
    <property type="molecule type" value="Genomic_DNA"/>
</dbReference>
<dbReference type="InterPro" id="IPR002156">
    <property type="entry name" value="RNaseH_domain"/>
</dbReference>
<dbReference type="SUPFAM" id="SSF52058">
    <property type="entry name" value="L domain-like"/>
    <property type="match status" value="1"/>
</dbReference>
<dbReference type="Gene3D" id="3.80.10.10">
    <property type="entry name" value="Ribonuclease Inhibitor"/>
    <property type="match status" value="1"/>
</dbReference>
<dbReference type="GO" id="GO:0005886">
    <property type="term" value="C:plasma membrane"/>
    <property type="evidence" value="ECO:0007669"/>
    <property type="project" value="UniProtKB-SubCell"/>
</dbReference>
<dbReference type="InterPro" id="IPR044730">
    <property type="entry name" value="RNase_H-like_dom_plant"/>
</dbReference>
<proteinExistence type="predicted"/>
<gene>
    <name evidence="8" type="ORF">Taro_047007</name>
</gene>
<keyword evidence="5" id="KW-0677">Repeat</keyword>
<evidence type="ECO:0000313" key="8">
    <source>
        <dbReference type="EMBL" id="MQM14077.1"/>
    </source>
</evidence>
<keyword evidence="2" id="KW-1003">Cell membrane</keyword>
<dbReference type="Pfam" id="PF00560">
    <property type="entry name" value="LRR_1"/>
    <property type="match status" value="1"/>
</dbReference>
<dbReference type="InterPro" id="IPR001611">
    <property type="entry name" value="Leu-rich_rpt"/>
</dbReference>
<evidence type="ECO:0000313" key="9">
    <source>
        <dbReference type="Proteomes" id="UP000652761"/>
    </source>
</evidence>
<dbReference type="FunFam" id="3.80.10.10:FF:000299">
    <property type="entry name" value="Piriformospora indica-insensitive protein 2"/>
    <property type="match status" value="1"/>
</dbReference>
<sequence>VASLVAGSRSSRASIFQSLSSTEQATACAKCLSLVLTCCGLSPARCTLIFEGKKLHPPTIAAKAGLEFNSLLVPIAKPAPVVGGIPSWSPPSREELKINVDGALSPSKATIGLIIRNYRGIPIKILSQSMPGNSPLIIETMGIHVAIQEALSVKGKVVIESDAQVVVAAINGLSAPPWRILSIVEDCQKLIKGSFISVSFAPRSCNRAAHVVAKLGLYGPEFLRWDLHNVPASLSSGVVCELGRVTQLCLPSVGLMGTILAGVLGNLTELRTLSLRFNALSGTLPPDLASLVQLRNLYLQDNSFSGQIPASIFALQNLLRLNLGRNRFSGGISSEFGNLKRLRTLYLDRNQLSG</sequence>
<dbReference type="Pfam" id="PF13456">
    <property type="entry name" value="RVT_3"/>
    <property type="match status" value="1"/>
</dbReference>
<comment type="caution">
    <text evidence="8">The sequence shown here is derived from an EMBL/GenBank/DDBJ whole genome shotgun (WGS) entry which is preliminary data.</text>
</comment>
<reference evidence="8" key="1">
    <citation type="submission" date="2017-07" db="EMBL/GenBank/DDBJ databases">
        <title>Taro Niue Genome Assembly and Annotation.</title>
        <authorList>
            <person name="Atibalentja N."/>
            <person name="Keating K."/>
            <person name="Fields C.J."/>
        </authorList>
    </citation>
    <scope>NUCLEOTIDE SEQUENCE</scope>
    <source>
        <strain evidence="8">Niue_2</strain>
        <tissue evidence="8">Leaf</tissue>
    </source>
</reference>
<dbReference type="GO" id="GO:0003676">
    <property type="term" value="F:nucleic acid binding"/>
    <property type="evidence" value="ECO:0007669"/>
    <property type="project" value="InterPro"/>
</dbReference>
<dbReference type="Proteomes" id="UP000652761">
    <property type="component" value="Unassembled WGS sequence"/>
</dbReference>
<keyword evidence="4" id="KW-0732">Signal</keyword>
<evidence type="ECO:0000259" key="7">
    <source>
        <dbReference type="Pfam" id="PF13456"/>
    </source>
</evidence>
<dbReference type="CDD" id="cd06222">
    <property type="entry name" value="RNase_H_like"/>
    <property type="match status" value="1"/>
</dbReference>
<feature type="domain" description="RNase H type-1" evidence="7">
    <location>
        <begin position="99"/>
        <end position="215"/>
    </location>
</feature>
<dbReference type="InterPro" id="IPR050994">
    <property type="entry name" value="At_inactive_RLKs"/>
</dbReference>
<protein>
    <recommendedName>
        <fullName evidence="7">RNase H type-1 domain-containing protein</fullName>
    </recommendedName>
</protein>
<keyword evidence="9" id="KW-1185">Reference proteome</keyword>
<dbReference type="GO" id="GO:0004523">
    <property type="term" value="F:RNA-DNA hybrid ribonuclease activity"/>
    <property type="evidence" value="ECO:0007669"/>
    <property type="project" value="InterPro"/>
</dbReference>
<feature type="non-terminal residue" evidence="8">
    <location>
        <position position="354"/>
    </location>
</feature>
<dbReference type="InterPro" id="IPR036397">
    <property type="entry name" value="RNaseH_sf"/>
</dbReference>
<comment type="subcellular location">
    <subcellularLocation>
        <location evidence="1">Cell membrane</location>
    </subcellularLocation>
</comment>
<dbReference type="PANTHER" id="PTHR48010:SF76">
    <property type="entry name" value="INACTIVE RECEPTOR KINASE RLK902-RELATED"/>
    <property type="match status" value="1"/>
</dbReference>
<keyword evidence="6" id="KW-0472">Membrane</keyword>
<evidence type="ECO:0000256" key="2">
    <source>
        <dbReference type="ARBA" id="ARBA00022475"/>
    </source>
</evidence>
<dbReference type="SUPFAM" id="SSF53098">
    <property type="entry name" value="Ribonuclease H-like"/>
    <property type="match status" value="1"/>
</dbReference>
<dbReference type="Gene3D" id="3.30.420.10">
    <property type="entry name" value="Ribonuclease H-like superfamily/Ribonuclease H"/>
    <property type="match status" value="1"/>
</dbReference>
<dbReference type="InterPro" id="IPR032675">
    <property type="entry name" value="LRR_dom_sf"/>
</dbReference>
<evidence type="ECO:0000256" key="3">
    <source>
        <dbReference type="ARBA" id="ARBA00022614"/>
    </source>
</evidence>
<dbReference type="InterPro" id="IPR012337">
    <property type="entry name" value="RNaseH-like_sf"/>
</dbReference>
<dbReference type="OrthoDB" id="1740002at2759"/>
<keyword evidence="3" id="KW-0433">Leucine-rich repeat</keyword>
<dbReference type="Pfam" id="PF13855">
    <property type="entry name" value="LRR_8"/>
    <property type="match status" value="1"/>
</dbReference>
<evidence type="ECO:0000256" key="1">
    <source>
        <dbReference type="ARBA" id="ARBA00004236"/>
    </source>
</evidence>
<name>A0A843WZZ8_COLES</name>
<dbReference type="AlphaFoldDB" id="A0A843WZZ8"/>
<dbReference type="PANTHER" id="PTHR48010">
    <property type="entry name" value="OS05G0588300 PROTEIN"/>
    <property type="match status" value="1"/>
</dbReference>
<evidence type="ECO:0000256" key="5">
    <source>
        <dbReference type="ARBA" id="ARBA00022737"/>
    </source>
</evidence>